<dbReference type="PROSITE" id="PS00455">
    <property type="entry name" value="AMP_BINDING"/>
    <property type="match status" value="1"/>
</dbReference>
<name>A0A1I6CQ90_9FIRM</name>
<accession>A0A1I6CQ90</accession>
<dbReference type="RefSeq" id="WP_092481573.1">
    <property type="nucleotide sequence ID" value="NZ_FOYM01000001.1"/>
</dbReference>
<evidence type="ECO:0000313" key="5">
    <source>
        <dbReference type="EMBL" id="SFQ95342.1"/>
    </source>
</evidence>
<dbReference type="InterPro" id="IPR050237">
    <property type="entry name" value="ATP-dep_AMP-bd_enzyme"/>
</dbReference>
<dbReference type="AlphaFoldDB" id="A0A1I6CQ90"/>
<dbReference type="FunFam" id="3.30.300.30:FF:000008">
    <property type="entry name" value="2,3-dihydroxybenzoate-AMP ligase"/>
    <property type="match status" value="1"/>
</dbReference>
<evidence type="ECO:0000259" key="4">
    <source>
        <dbReference type="Pfam" id="PF13193"/>
    </source>
</evidence>
<dbReference type="InterPro" id="IPR042099">
    <property type="entry name" value="ANL_N_sf"/>
</dbReference>
<dbReference type="STRING" id="39060.SAMN05660706_101178"/>
<organism evidence="5 6">
    <name type="scientific">Desulfoscipio geothermicus DSM 3669</name>
    <dbReference type="NCBI Taxonomy" id="1121426"/>
    <lineage>
        <taxon>Bacteria</taxon>
        <taxon>Bacillati</taxon>
        <taxon>Bacillota</taxon>
        <taxon>Clostridia</taxon>
        <taxon>Eubacteriales</taxon>
        <taxon>Desulfallaceae</taxon>
        <taxon>Desulfoscipio</taxon>
    </lineage>
</organism>
<dbReference type="PANTHER" id="PTHR43767:SF1">
    <property type="entry name" value="NONRIBOSOMAL PEPTIDE SYNTHASE PES1 (EUROFUNG)-RELATED"/>
    <property type="match status" value="1"/>
</dbReference>
<evidence type="ECO:0000313" key="6">
    <source>
        <dbReference type="Proteomes" id="UP000199584"/>
    </source>
</evidence>
<keyword evidence="6" id="KW-1185">Reference proteome</keyword>
<dbReference type="Gene3D" id="3.30.300.30">
    <property type="match status" value="1"/>
</dbReference>
<reference evidence="6" key="1">
    <citation type="submission" date="2016-10" db="EMBL/GenBank/DDBJ databases">
        <authorList>
            <person name="Varghese N."/>
            <person name="Submissions S."/>
        </authorList>
    </citation>
    <scope>NUCLEOTIDE SEQUENCE [LARGE SCALE GENOMIC DNA]</scope>
    <source>
        <strain evidence="6">DSM 3669</strain>
    </source>
</reference>
<dbReference type="Gene3D" id="3.40.50.12780">
    <property type="entry name" value="N-terminal domain of ligase-like"/>
    <property type="match status" value="1"/>
</dbReference>
<dbReference type="Proteomes" id="UP000199584">
    <property type="component" value="Unassembled WGS sequence"/>
</dbReference>
<keyword evidence="2" id="KW-0436">Ligase</keyword>
<sequence length="521" mass="58832">MNLADGLRINSWRFPDKVAAVFNEQRVTYSELNARANRLAHGLLKRGFKRGDKVSIILYNCIEFLEIYHALARIGVVSVPINFRLVPNEREYIVNNSDSRALFMGSEFLKDFDPKKVPNVANNCIIVGSPEDVPEGMAYYENIIEGMPDHEPFVDQSEEDLFYLGYTSGTTGFPKGAMIQTRGTLEVIKNALIRNSGRQGVDMTKRVFLAIMPICHSNSIWATLITYWMGGTNVIFPSGKFDPEKVLQIIHKEKVTTTSMVPTMITRILELPDEVKYKYSMDSLTSVGSSSAPLLTKTKEAALEFFKNARFSEGYGSTETGALTTLRHKDQLRKVRSIGKPNPGIEIKLIDEEGREVTKPNEVGVLWAKAPSAFIGYYKDPEKTKEAINGEWATAGDMAYLDEEGYYYLVDRKHDMIISGGENIYPAEIEEVLIKHPAVSEVAVIGVPHEQWGEEVKALIILKEGAQTTEEEILEYCKERLAGYKRPRSVEFKDDFPRTATGKVLKRLVKKPYWEGQERMI</sequence>
<protein>
    <submittedName>
        <fullName evidence="5">Long-chain acyl-CoA synthetase</fullName>
    </submittedName>
</protein>
<evidence type="ECO:0000256" key="2">
    <source>
        <dbReference type="ARBA" id="ARBA00022598"/>
    </source>
</evidence>
<evidence type="ECO:0000256" key="1">
    <source>
        <dbReference type="ARBA" id="ARBA00006432"/>
    </source>
</evidence>
<feature type="domain" description="AMP-binding enzyme C-terminal" evidence="4">
    <location>
        <begin position="428"/>
        <end position="503"/>
    </location>
</feature>
<dbReference type="OrthoDB" id="9778383at2"/>
<proteinExistence type="inferred from homology"/>
<dbReference type="PANTHER" id="PTHR43767">
    <property type="entry name" value="LONG-CHAIN-FATTY-ACID--COA LIGASE"/>
    <property type="match status" value="1"/>
</dbReference>
<gene>
    <name evidence="5" type="ORF">SAMN05660706_101178</name>
</gene>
<dbReference type="InterPro" id="IPR045851">
    <property type="entry name" value="AMP-bd_C_sf"/>
</dbReference>
<dbReference type="EMBL" id="FOYM01000001">
    <property type="protein sequence ID" value="SFQ95342.1"/>
    <property type="molecule type" value="Genomic_DNA"/>
</dbReference>
<dbReference type="SUPFAM" id="SSF56801">
    <property type="entry name" value="Acetyl-CoA synthetase-like"/>
    <property type="match status" value="1"/>
</dbReference>
<dbReference type="Pfam" id="PF13193">
    <property type="entry name" value="AMP-binding_C"/>
    <property type="match status" value="1"/>
</dbReference>
<evidence type="ECO:0000259" key="3">
    <source>
        <dbReference type="Pfam" id="PF00501"/>
    </source>
</evidence>
<dbReference type="GO" id="GO:0016878">
    <property type="term" value="F:acid-thiol ligase activity"/>
    <property type="evidence" value="ECO:0007669"/>
    <property type="project" value="UniProtKB-ARBA"/>
</dbReference>
<comment type="similarity">
    <text evidence="1">Belongs to the ATP-dependent AMP-binding enzyme family.</text>
</comment>
<dbReference type="InterPro" id="IPR000873">
    <property type="entry name" value="AMP-dep_synth/lig_dom"/>
</dbReference>
<feature type="domain" description="AMP-dependent synthetase/ligase" evidence="3">
    <location>
        <begin position="13"/>
        <end position="378"/>
    </location>
</feature>
<dbReference type="NCBIfam" id="NF004837">
    <property type="entry name" value="PRK06187.1"/>
    <property type="match status" value="1"/>
</dbReference>
<dbReference type="InterPro" id="IPR020845">
    <property type="entry name" value="AMP-binding_CS"/>
</dbReference>
<dbReference type="Pfam" id="PF00501">
    <property type="entry name" value="AMP-binding"/>
    <property type="match status" value="1"/>
</dbReference>
<dbReference type="InterPro" id="IPR025110">
    <property type="entry name" value="AMP-bd_C"/>
</dbReference>